<dbReference type="Proteomes" id="UP001597231">
    <property type="component" value="Unassembled WGS sequence"/>
</dbReference>
<dbReference type="EMBL" id="JBHTLT010000045">
    <property type="protein sequence ID" value="MFD1205371.1"/>
    <property type="molecule type" value="Genomic_DNA"/>
</dbReference>
<dbReference type="Pfam" id="PF09860">
    <property type="entry name" value="DUF2087"/>
    <property type="match status" value="1"/>
</dbReference>
<evidence type="ECO:0000259" key="1">
    <source>
        <dbReference type="Pfam" id="PF09860"/>
    </source>
</evidence>
<feature type="domain" description="DUF2087" evidence="1">
    <location>
        <begin position="28"/>
        <end position="95"/>
    </location>
</feature>
<dbReference type="RefSeq" id="WP_381480548.1">
    <property type="nucleotide sequence ID" value="NZ_JBHTLT010000045.1"/>
</dbReference>
<name>A0ABW3TX10_9BACL</name>
<accession>A0ABW3TX10</accession>
<dbReference type="InterPro" id="IPR018656">
    <property type="entry name" value="DUF2087"/>
</dbReference>
<gene>
    <name evidence="2" type="ORF">ACFQ38_09685</name>
</gene>
<protein>
    <submittedName>
        <fullName evidence="2">DUF2087 domain-containing protein</fullName>
    </submittedName>
</protein>
<keyword evidence="3" id="KW-1185">Reference proteome</keyword>
<organism evidence="2 3">
    <name type="scientific">Sporosarcina contaminans</name>
    <dbReference type="NCBI Taxonomy" id="633403"/>
    <lineage>
        <taxon>Bacteria</taxon>
        <taxon>Bacillati</taxon>
        <taxon>Bacillota</taxon>
        <taxon>Bacilli</taxon>
        <taxon>Bacillales</taxon>
        <taxon>Caryophanaceae</taxon>
        <taxon>Sporosarcina</taxon>
    </lineage>
</organism>
<sequence length="111" mass="13385">MDEKFQITDNEREKVLKNYFRFGVDGPLDTFPSKEKRKYIIAEEIAKRFEMGKIYMEKEVNELLKQIYPDFATIRRFLIDYGFMNRSDDGVEYWVEGEQYANHYESEKGTI</sequence>
<reference evidence="3" key="1">
    <citation type="journal article" date="2019" name="Int. J. Syst. Evol. Microbiol.">
        <title>The Global Catalogue of Microorganisms (GCM) 10K type strain sequencing project: providing services to taxonomists for standard genome sequencing and annotation.</title>
        <authorList>
            <consortium name="The Broad Institute Genomics Platform"/>
            <consortium name="The Broad Institute Genome Sequencing Center for Infectious Disease"/>
            <person name="Wu L."/>
            <person name="Ma J."/>
        </authorList>
    </citation>
    <scope>NUCLEOTIDE SEQUENCE [LARGE SCALE GENOMIC DNA]</scope>
    <source>
        <strain evidence="3">CCUG 53915</strain>
    </source>
</reference>
<evidence type="ECO:0000313" key="2">
    <source>
        <dbReference type="EMBL" id="MFD1205371.1"/>
    </source>
</evidence>
<comment type="caution">
    <text evidence="2">The sequence shown here is derived from an EMBL/GenBank/DDBJ whole genome shotgun (WGS) entry which is preliminary data.</text>
</comment>
<proteinExistence type="predicted"/>
<evidence type="ECO:0000313" key="3">
    <source>
        <dbReference type="Proteomes" id="UP001597231"/>
    </source>
</evidence>